<dbReference type="RefSeq" id="WP_259415412.1">
    <property type="nucleotide sequence ID" value="NZ_JANWGH010000003.1"/>
</dbReference>
<organism evidence="4 5">
    <name type="scientific">Algoriphagus limi</name>
    <dbReference type="NCBI Taxonomy" id="2975273"/>
    <lineage>
        <taxon>Bacteria</taxon>
        <taxon>Pseudomonadati</taxon>
        <taxon>Bacteroidota</taxon>
        <taxon>Cytophagia</taxon>
        <taxon>Cytophagales</taxon>
        <taxon>Cyclobacteriaceae</taxon>
        <taxon>Algoriphagus</taxon>
    </lineage>
</organism>
<dbReference type="InterPro" id="IPR001789">
    <property type="entry name" value="Sig_transdc_resp-reg_receiver"/>
</dbReference>
<dbReference type="SMART" id="SM00448">
    <property type="entry name" value="REC"/>
    <property type="match status" value="1"/>
</dbReference>
<reference evidence="4 5" key="1">
    <citation type="submission" date="2022-08" db="EMBL/GenBank/DDBJ databases">
        <title>Algoriphagus sp. CAU 1643 isolated from mud.</title>
        <authorList>
            <person name="Kim W."/>
        </authorList>
    </citation>
    <scope>NUCLEOTIDE SEQUENCE [LARGE SCALE GENOMIC DNA]</scope>
    <source>
        <strain evidence="4 5">CAU 1643</strain>
    </source>
</reference>
<proteinExistence type="predicted"/>
<dbReference type="PANTHER" id="PTHR44591:SF3">
    <property type="entry name" value="RESPONSE REGULATORY DOMAIN-CONTAINING PROTEIN"/>
    <property type="match status" value="1"/>
</dbReference>
<dbReference type="Proteomes" id="UP001206788">
    <property type="component" value="Unassembled WGS sequence"/>
</dbReference>
<feature type="modified residue" description="4-aspartylphosphate" evidence="2">
    <location>
        <position position="54"/>
    </location>
</feature>
<keyword evidence="1 2" id="KW-0597">Phosphoprotein</keyword>
<evidence type="ECO:0000259" key="3">
    <source>
        <dbReference type="PROSITE" id="PS50110"/>
    </source>
</evidence>
<dbReference type="PROSITE" id="PS50110">
    <property type="entry name" value="RESPONSE_REGULATORY"/>
    <property type="match status" value="1"/>
</dbReference>
<dbReference type="InterPro" id="IPR011006">
    <property type="entry name" value="CheY-like_superfamily"/>
</dbReference>
<keyword evidence="5" id="KW-1185">Reference proteome</keyword>
<dbReference type="Gene3D" id="3.40.50.2300">
    <property type="match status" value="1"/>
</dbReference>
<dbReference type="InterPro" id="IPR050595">
    <property type="entry name" value="Bact_response_regulator"/>
</dbReference>
<gene>
    <name evidence="4" type="ORF">NY014_15295</name>
</gene>
<accession>A0ABT2G948</accession>
<dbReference type="EMBL" id="JANWGH010000003">
    <property type="protein sequence ID" value="MCS5491805.1"/>
    <property type="molecule type" value="Genomic_DNA"/>
</dbReference>
<dbReference type="SUPFAM" id="SSF52172">
    <property type="entry name" value="CheY-like"/>
    <property type="match status" value="1"/>
</dbReference>
<dbReference type="Pfam" id="PF00072">
    <property type="entry name" value="Response_reg"/>
    <property type="match status" value="1"/>
</dbReference>
<dbReference type="PANTHER" id="PTHR44591">
    <property type="entry name" value="STRESS RESPONSE REGULATOR PROTEIN 1"/>
    <property type="match status" value="1"/>
</dbReference>
<name>A0ABT2G948_9BACT</name>
<evidence type="ECO:0000313" key="5">
    <source>
        <dbReference type="Proteomes" id="UP001206788"/>
    </source>
</evidence>
<evidence type="ECO:0000256" key="2">
    <source>
        <dbReference type="PROSITE-ProRule" id="PRU00169"/>
    </source>
</evidence>
<dbReference type="CDD" id="cd00156">
    <property type="entry name" value="REC"/>
    <property type="match status" value="1"/>
</dbReference>
<evidence type="ECO:0000313" key="4">
    <source>
        <dbReference type="EMBL" id="MCS5491805.1"/>
    </source>
</evidence>
<protein>
    <submittedName>
        <fullName evidence="4">Response regulator</fullName>
    </submittedName>
</protein>
<evidence type="ECO:0000256" key="1">
    <source>
        <dbReference type="ARBA" id="ARBA00022553"/>
    </source>
</evidence>
<feature type="domain" description="Response regulatory" evidence="3">
    <location>
        <begin position="3"/>
        <end position="119"/>
    </location>
</feature>
<sequence>MPRLIFLDDDRIQHLLMRKLFQFHLPDWDFEFFENARDAKVWLSQNPVDLIISDLNLDTESGWDFVKEIGEYSETPVVFLTSNISPEDSQKKEQFSQVKLLLEKPLEESGFAQILEVLQS</sequence>
<comment type="caution">
    <text evidence="4">The sequence shown here is derived from an EMBL/GenBank/DDBJ whole genome shotgun (WGS) entry which is preliminary data.</text>
</comment>